<dbReference type="PANTHER" id="PTHR13355">
    <property type="entry name" value="GLUCOSAMINE 6-PHOSPHATE N-ACETYLTRANSFERASE"/>
    <property type="match status" value="1"/>
</dbReference>
<dbReference type="GO" id="GO:0005789">
    <property type="term" value="C:endoplasmic reticulum membrane"/>
    <property type="evidence" value="ECO:0007669"/>
    <property type="project" value="UniProtKB-SubCell"/>
</dbReference>
<evidence type="ECO:0000256" key="3">
    <source>
        <dbReference type="ARBA" id="ARBA00011738"/>
    </source>
</evidence>
<dbReference type="CDD" id="cd04301">
    <property type="entry name" value="NAT_SF"/>
    <property type="match status" value="1"/>
</dbReference>
<keyword evidence="6" id="KW-0472">Membrane</keyword>
<dbReference type="OrthoDB" id="10039976at2759"/>
<comment type="pathway">
    <text evidence="8">Nucleotide-sugar biosynthesis; UDP-N-acetyl-alpha-D-glucosamine biosynthesis; N-acetyl-alpha-D-glucosamine 1-phosphate from alpha-D-glucosamine 6-phosphate (route I): step 1/2.</text>
</comment>
<comment type="catalytic activity">
    <reaction evidence="8">
        <text>D-glucosamine 6-phosphate + acetyl-CoA = N-acetyl-D-glucosamine 6-phosphate + CoA + H(+)</text>
        <dbReference type="Rhea" id="RHEA:10292"/>
        <dbReference type="ChEBI" id="CHEBI:15378"/>
        <dbReference type="ChEBI" id="CHEBI:57287"/>
        <dbReference type="ChEBI" id="CHEBI:57288"/>
        <dbReference type="ChEBI" id="CHEBI:57513"/>
        <dbReference type="ChEBI" id="CHEBI:58725"/>
        <dbReference type="EC" id="2.3.1.4"/>
    </reaction>
</comment>
<dbReference type="InterPro" id="IPR039143">
    <property type="entry name" value="GNPNAT1-like"/>
</dbReference>
<reference evidence="10 11" key="1">
    <citation type="journal article" date="2019" name="Nat. Ecol. Evol.">
        <title>Megaphylogeny resolves global patterns of mushroom evolution.</title>
        <authorList>
            <person name="Varga T."/>
            <person name="Krizsan K."/>
            <person name="Foldi C."/>
            <person name="Dima B."/>
            <person name="Sanchez-Garcia M."/>
            <person name="Sanchez-Ramirez S."/>
            <person name="Szollosi G.J."/>
            <person name="Szarkandi J.G."/>
            <person name="Papp V."/>
            <person name="Albert L."/>
            <person name="Andreopoulos W."/>
            <person name="Angelini C."/>
            <person name="Antonin V."/>
            <person name="Barry K.W."/>
            <person name="Bougher N.L."/>
            <person name="Buchanan P."/>
            <person name="Buyck B."/>
            <person name="Bense V."/>
            <person name="Catcheside P."/>
            <person name="Chovatia M."/>
            <person name="Cooper J."/>
            <person name="Damon W."/>
            <person name="Desjardin D."/>
            <person name="Finy P."/>
            <person name="Geml J."/>
            <person name="Haridas S."/>
            <person name="Hughes K."/>
            <person name="Justo A."/>
            <person name="Karasinski D."/>
            <person name="Kautmanova I."/>
            <person name="Kiss B."/>
            <person name="Kocsube S."/>
            <person name="Kotiranta H."/>
            <person name="LaButti K.M."/>
            <person name="Lechner B.E."/>
            <person name="Liimatainen K."/>
            <person name="Lipzen A."/>
            <person name="Lukacs Z."/>
            <person name="Mihaltcheva S."/>
            <person name="Morgado L.N."/>
            <person name="Niskanen T."/>
            <person name="Noordeloos M.E."/>
            <person name="Ohm R.A."/>
            <person name="Ortiz-Santana B."/>
            <person name="Ovrebo C."/>
            <person name="Racz N."/>
            <person name="Riley R."/>
            <person name="Savchenko A."/>
            <person name="Shiryaev A."/>
            <person name="Soop K."/>
            <person name="Spirin V."/>
            <person name="Szebenyi C."/>
            <person name="Tomsovsky M."/>
            <person name="Tulloss R.E."/>
            <person name="Uehling J."/>
            <person name="Grigoriev I.V."/>
            <person name="Vagvolgyi C."/>
            <person name="Papp T."/>
            <person name="Martin F.M."/>
            <person name="Miettinen O."/>
            <person name="Hibbett D.S."/>
            <person name="Nagy L.G."/>
        </authorList>
    </citation>
    <scope>NUCLEOTIDE SEQUENCE [LARGE SCALE GENOMIC DNA]</scope>
    <source>
        <strain evidence="10 11">OMC1185</strain>
    </source>
</reference>
<evidence type="ECO:0000256" key="2">
    <source>
        <dbReference type="ARBA" id="ARBA00004586"/>
    </source>
</evidence>
<dbReference type="Pfam" id="PF00583">
    <property type="entry name" value="Acetyltransf_1"/>
    <property type="match status" value="1"/>
</dbReference>
<keyword evidence="11" id="KW-1185">Reference proteome</keyword>
<dbReference type="PANTHER" id="PTHR13355:SF11">
    <property type="entry name" value="GLUCOSAMINE 6-PHOSPHATE N-ACETYLTRANSFERASE"/>
    <property type="match status" value="1"/>
</dbReference>
<keyword evidence="5" id="KW-0256">Endoplasmic reticulum</keyword>
<keyword evidence="7 8" id="KW-0012">Acyltransferase</keyword>
<dbReference type="STRING" id="5364.A0A5C3MZY7"/>
<accession>A0A5C3MZY7</accession>
<evidence type="ECO:0000256" key="1">
    <source>
        <dbReference type="ARBA" id="ARBA00004184"/>
    </source>
</evidence>
<dbReference type="SUPFAM" id="SSF55729">
    <property type="entry name" value="Acyl-CoA N-acyltransferases (Nat)"/>
    <property type="match status" value="1"/>
</dbReference>
<protein>
    <recommendedName>
        <fullName evidence="8">Glucosamine 6-phosphate N-acetyltransferase</fullName>
        <ecNumber evidence="8">2.3.1.4</ecNumber>
    </recommendedName>
</protein>
<feature type="domain" description="N-acetyltransferase" evidence="9">
    <location>
        <begin position="30"/>
        <end position="184"/>
    </location>
</feature>
<dbReference type="InterPro" id="IPR016181">
    <property type="entry name" value="Acyl_CoA_acyltransferase"/>
</dbReference>
<keyword evidence="4 8" id="KW-0808">Transferase</keyword>
<dbReference type="AlphaFoldDB" id="A0A5C3MZY7"/>
<organism evidence="10 11">
    <name type="scientific">Heliocybe sulcata</name>
    <dbReference type="NCBI Taxonomy" id="5364"/>
    <lineage>
        <taxon>Eukaryota</taxon>
        <taxon>Fungi</taxon>
        <taxon>Dikarya</taxon>
        <taxon>Basidiomycota</taxon>
        <taxon>Agaricomycotina</taxon>
        <taxon>Agaricomycetes</taxon>
        <taxon>Gloeophyllales</taxon>
        <taxon>Gloeophyllaceae</taxon>
        <taxon>Heliocybe</taxon>
    </lineage>
</organism>
<comment type="similarity">
    <text evidence="8">Belongs to the acetyltransferase family. GNA1 subfamily.</text>
</comment>
<evidence type="ECO:0000313" key="11">
    <source>
        <dbReference type="Proteomes" id="UP000305948"/>
    </source>
</evidence>
<comment type="subunit">
    <text evidence="3">Homodimer.</text>
</comment>
<proteinExistence type="inferred from homology"/>
<evidence type="ECO:0000313" key="10">
    <source>
        <dbReference type="EMBL" id="TFK50332.1"/>
    </source>
</evidence>
<evidence type="ECO:0000256" key="6">
    <source>
        <dbReference type="ARBA" id="ARBA00023136"/>
    </source>
</evidence>
<dbReference type="FunFam" id="3.40.630.30:FF:000048">
    <property type="entry name" value="Glucosamine 6-phosphate N-acetyltransferase"/>
    <property type="match status" value="1"/>
</dbReference>
<comment type="subcellular location">
    <subcellularLocation>
        <location evidence="1">Endomembrane system</location>
        <topology evidence="1">Peripheral membrane protein</topology>
    </subcellularLocation>
    <subcellularLocation>
        <location evidence="2">Endoplasmic reticulum membrane</location>
    </subcellularLocation>
</comment>
<dbReference type="InterPro" id="IPR000182">
    <property type="entry name" value="GNAT_dom"/>
</dbReference>
<dbReference type="EMBL" id="ML213513">
    <property type="protein sequence ID" value="TFK50332.1"/>
    <property type="molecule type" value="Genomic_DNA"/>
</dbReference>
<dbReference type="Gene3D" id="3.40.630.30">
    <property type="match status" value="1"/>
</dbReference>
<dbReference type="GO" id="GO:0004343">
    <property type="term" value="F:glucosamine 6-phosphate N-acetyltransferase activity"/>
    <property type="evidence" value="ECO:0007669"/>
    <property type="project" value="UniProtKB-UniRule"/>
</dbReference>
<dbReference type="Proteomes" id="UP000305948">
    <property type="component" value="Unassembled WGS sequence"/>
</dbReference>
<dbReference type="GO" id="GO:0006048">
    <property type="term" value="P:UDP-N-acetylglucosamine biosynthetic process"/>
    <property type="evidence" value="ECO:0007669"/>
    <property type="project" value="UniProtKB-UniRule"/>
</dbReference>
<dbReference type="EC" id="2.3.1.4" evidence="8"/>
<evidence type="ECO:0000256" key="4">
    <source>
        <dbReference type="ARBA" id="ARBA00022679"/>
    </source>
</evidence>
<evidence type="ECO:0000259" key="9">
    <source>
        <dbReference type="PROSITE" id="PS51186"/>
    </source>
</evidence>
<name>A0A5C3MZY7_9AGAM</name>
<evidence type="ECO:0000256" key="8">
    <source>
        <dbReference type="RuleBase" id="RU365086"/>
    </source>
</evidence>
<dbReference type="PROSITE" id="PS51186">
    <property type="entry name" value="GNAT"/>
    <property type="match status" value="1"/>
</dbReference>
<dbReference type="UniPathway" id="UPA00113">
    <property type="reaction ID" value="UER00529"/>
</dbReference>
<evidence type="ECO:0000256" key="7">
    <source>
        <dbReference type="ARBA" id="ARBA00023315"/>
    </source>
</evidence>
<evidence type="ECO:0000256" key="5">
    <source>
        <dbReference type="ARBA" id="ARBA00022824"/>
    </source>
</evidence>
<sequence length="184" mass="20625">MPLTPDSQLDLLFPAELISDDVRSQLHPDLHMRPLASTDYKRGHLNVLSVLTIVSDPGEPAWVAQFNAIRALPKTYYTIVIIDRATDMIVAVGTVFIERKFLRGLASVGHIEDIAVDKRQQGKKLGLRIIQALTAISEKTGCYKTILNCSNENIPFYEKCGYKTKENEMAKYAPERAVTPNPRL</sequence>
<gene>
    <name evidence="10" type="ORF">OE88DRAFT_1712932</name>
</gene>